<evidence type="ECO:0000256" key="7">
    <source>
        <dbReference type="ARBA" id="ARBA00023002"/>
    </source>
</evidence>
<dbReference type="OrthoDB" id="8517835at2759"/>
<feature type="domain" description="Fe2OG dioxygenase" evidence="9">
    <location>
        <begin position="79"/>
        <end position="192"/>
    </location>
</feature>
<evidence type="ECO:0000256" key="6">
    <source>
        <dbReference type="ARBA" id="ARBA00022964"/>
    </source>
</evidence>
<dbReference type="SMART" id="SM00702">
    <property type="entry name" value="P4Hc"/>
    <property type="match status" value="1"/>
</dbReference>
<evidence type="ECO:0000313" key="10">
    <source>
        <dbReference type="EMBL" id="CAG9759257.1"/>
    </source>
</evidence>
<organism evidence="10 11">
    <name type="scientific">Ceutorhynchus assimilis</name>
    <name type="common">cabbage seed weevil</name>
    <dbReference type="NCBI Taxonomy" id="467358"/>
    <lineage>
        <taxon>Eukaryota</taxon>
        <taxon>Metazoa</taxon>
        <taxon>Ecdysozoa</taxon>
        <taxon>Arthropoda</taxon>
        <taxon>Hexapoda</taxon>
        <taxon>Insecta</taxon>
        <taxon>Pterygota</taxon>
        <taxon>Neoptera</taxon>
        <taxon>Endopterygota</taxon>
        <taxon>Coleoptera</taxon>
        <taxon>Polyphaga</taxon>
        <taxon>Cucujiformia</taxon>
        <taxon>Curculionidae</taxon>
        <taxon>Ceutorhynchinae</taxon>
        <taxon>Ceutorhynchus</taxon>
    </lineage>
</organism>
<dbReference type="InterPro" id="IPR006620">
    <property type="entry name" value="Pro_4_hyd_alph"/>
</dbReference>
<dbReference type="EC" id="1.14.11.7" evidence="3"/>
<dbReference type="Pfam" id="PF13640">
    <property type="entry name" value="2OG-FeII_Oxy_3"/>
    <property type="match status" value="1"/>
</dbReference>
<dbReference type="GO" id="GO:0031418">
    <property type="term" value="F:L-ascorbic acid binding"/>
    <property type="evidence" value="ECO:0007669"/>
    <property type="project" value="InterPro"/>
</dbReference>
<evidence type="ECO:0000256" key="4">
    <source>
        <dbReference type="ARBA" id="ARBA00022723"/>
    </source>
</evidence>
<protein>
    <recommendedName>
        <fullName evidence="3">procollagen-proline 3-dioxygenase</fullName>
        <ecNumber evidence="3">1.14.11.7</ecNumber>
    </recommendedName>
</protein>
<evidence type="ECO:0000256" key="8">
    <source>
        <dbReference type="ARBA" id="ARBA00023004"/>
    </source>
</evidence>
<evidence type="ECO:0000256" key="1">
    <source>
        <dbReference type="ARBA" id="ARBA00001961"/>
    </source>
</evidence>
<dbReference type="InterPro" id="IPR044862">
    <property type="entry name" value="Pro_4_hyd_alph_FE2OG_OXY"/>
</dbReference>
<evidence type="ECO:0000259" key="9">
    <source>
        <dbReference type="PROSITE" id="PS51471"/>
    </source>
</evidence>
<evidence type="ECO:0000256" key="5">
    <source>
        <dbReference type="ARBA" id="ARBA00022737"/>
    </source>
</evidence>
<dbReference type="PANTHER" id="PTHR14049:SF9">
    <property type="entry name" value="PROCOLLAGEN-PROLINE 3-DIOXYGENASE"/>
    <property type="match status" value="1"/>
</dbReference>
<dbReference type="PANTHER" id="PTHR14049">
    <property type="entry name" value="LEPRECAN 1"/>
    <property type="match status" value="1"/>
</dbReference>
<dbReference type="InterPro" id="IPR039575">
    <property type="entry name" value="P3H"/>
</dbReference>
<keyword evidence="7" id="KW-0560">Oxidoreductase</keyword>
<dbReference type="GO" id="GO:0032963">
    <property type="term" value="P:collagen metabolic process"/>
    <property type="evidence" value="ECO:0007669"/>
    <property type="project" value="InterPro"/>
</dbReference>
<evidence type="ECO:0000313" key="11">
    <source>
        <dbReference type="Proteomes" id="UP001152799"/>
    </source>
</evidence>
<keyword evidence="4" id="KW-0479">Metal-binding</keyword>
<dbReference type="PROSITE" id="PS51471">
    <property type="entry name" value="FE2OG_OXY"/>
    <property type="match status" value="1"/>
</dbReference>
<keyword evidence="5" id="KW-0677">Repeat</keyword>
<reference evidence="10" key="1">
    <citation type="submission" date="2022-01" db="EMBL/GenBank/DDBJ databases">
        <authorList>
            <person name="King R."/>
        </authorList>
    </citation>
    <scope>NUCLEOTIDE SEQUENCE</scope>
</reference>
<proteinExistence type="predicted"/>
<dbReference type="EMBL" id="OU892277">
    <property type="protein sequence ID" value="CAG9759257.1"/>
    <property type="molecule type" value="Genomic_DNA"/>
</dbReference>
<keyword evidence="11" id="KW-1185">Reference proteome</keyword>
<comment type="cofactor">
    <cofactor evidence="2">
        <name>Fe cation</name>
        <dbReference type="ChEBI" id="CHEBI:24875"/>
    </cofactor>
</comment>
<dbReference type="InterPro" id="IPR005123">
    <property type="entry name" value="Oxoglu/Fe-dep_dioxygenase_dom"/>
</dbReference>
<name>A0A9N9MD31_9CUCU</name>
<evidence type="ECO:0000256" key="2">
    <source>
        <dbReference type="ARBA" id="ARBA00001962"/>
    </source>
</evidence>
<accession>A0A9N9MD31</accession>
<gene>
    <name evidence="10" type="ORF">CEUTPL_LOCUS10</name>
</gene>
<dbReference type="Proteomes" id="UP001152799">
    <property type="component" value="Chromosome 1"/>
</dbReference>
<keyword evidence="8" id="KW-0408">Iron</keyword>
<dbReference type="GO" id="GO:0005506">
    <property type="term" value="F:iron ion binding"/>
    <property type="evidence" value="ECO:0007669"/>
    <property type="project" value="InterPro"/>
</dbReference>
<keyword evidence="6" id="KW-0223">Dioxygenase</keyword>
<dbReference type="AlphaFoldDB" id="A0A9N9MD31"/>
<sequence>MYIADTFASMNDGYHNDKVSPHTKYEKFEGITLSRITFLVYIGVIKAPYLQLLLELTEIIQKKMTEKFNIEKQLYFSYTHLVCRSALTNNSGRTDFSHMVHADNCNLLSDVNCEKKSPAFSWRDYSTILYLNDDFDGGEFVFASDSKGRHIQSTITPKCGRMVAFSSGKENLHGVKAVRKGKRCAIAVWFTLDSKYKEFDRDIARHMLDNGITFDQYFDKQLKEFLVSQI</sequence>
<dbReference type="GO" id="GO:0019797">
    <property type="term" value="F:procollagen-proline 3-dioxygenase activity"/>
    <property type="evidence" value="ECO:0007669"/>
    <property type="project" value="UniProtKB-EC"/>
</dbReference>
<comment type="cofactor">
    <cofactor evidence="1">
        <name>L-ascorbate</name>
        <dbReference type="ChEBI" id="CHEBI:38290"/>
    </cofactor>
</comment>
<dbReference type="Gene3D" id="2.60.120.620">
    <property type="entry name" value="q2cbj1_9rhob like domain"/>
    <property type="match status" value="1"/>
</dbReference>
<evidence type="ECO:0000256" key="3">
    <source>
        <dbReference type="ARBA" id="ARBA00012262"/>
    </source>
</evidence>